<evidence type="ECO:0000313" key="2">
    <source>
        <dbReference type="EMBL" id="KAF2761022.1"/>
    </source>
</evidence>
<evidence type="ECO:0000256" key="1">
    <source>
        <dbReference type="SAM" id="MobiDB-lite"/>
    </source>
</evidence>
<organism evidence="2 3">
    <name type="scientific">Pseudovirgaria hyperparasitica</name>
    <dbReference type="NCBI Taxonomy" id="470096"/>
    <lineage>
        <taxon>Eukaryota</taxon>
        <taxon>Fungi</taxon>
        <taxon>Dikarya</taxon>
        <taxon>Ascomycota</taxon>
        <taxon>Pezizomycotina</taxon>
        <taxon>Dothideomycetes</taxon>
        <taxon>Dothideomycetes incertae sedis</taxon>
        <taxon>Acrospermales</taxon>
        <taxon>Acrospermaceae</taxon>
        <taxon>Pseudovirgaria</taxon>
    </lineage>
</organism>
<dbReference type="EMBL" id="ML996567">
    <property type="protein sequence ID" value="KAF2761022.1"/>
    <property type="molecule type" value="Genomic_DNA"/>
</dbReference>
<proteinExistence type="predicted"/>
<dbReference type="RefSeq" id="XP_033603473.1">
    <property type="nucleotide sequence ID" value="XM_033740154.1"/>
</dbReference>
<name>A0A6A6WDX1_9PEZI</name>
<evidence type="ECO:0000313" key="3">
    <source>
        <dbReference type="Proteomes" id="UP000799437"/>
    </source>
</evidence>
<sequence>MSALYPAPISIPSPTIPIPPFSPTSQTQIPKYQLRPLPHTRPRQPHTISPTSQALRPPAHRLPTYHALPLTMSIVPWSPKLPSPTQVHSCEPWVCWHRVGRQPYRDCRPKG</sequence>
<dbReference type="GeneID" id="54481208"/>
<gene>
    <name evidence="2" type="ORF">EJ05DRAFT_250502</name>
</gene>
<protein>
    <submittedName>
        <fullName evidence="2">Uncharacterized protein</fullName>
    </submittedName>
</protein>
<reference evidence="2" key="1">
    <citation type="journal article" date="2020" name="Stud. Mycol.">
        <title>101 Dothideomycetes genomes: a test case for predicting lifestyles and emergence of pathogens.</title>
        <authorList>
            <person name="Haridas S."/>
            <person name="Albert R."/>
            <person name="Binder M."/>
            <person name="Bloem J."/>
            <person name="Labutti K."/>
            <person name="Salamov A."/>
            <person name="Andreopoulos B."/>
            <person name="Baker S."/>
            <person name="Barry K."/>
            <person name="Bills G."/>
            <person name="Bluhm B."/>
            <person name="Cannon C."/>
            <person name="Castanera R."/>
            <person name="Culley D."/>
            <person name="Daum C."/>
            <person name="Ezra D."/>
            <person name="Gonzalez J."/>
            <person name="Henrissat B."/>
            <person name="Kuo A."/>
            <person name="Liang C."/>
            <person name="Lipzen A."/>
            <person name="Lutzoni F."/>
            <person name="Magnuson J."/>
            <person name="Mondo S."/>
            <person name="Nolan M."/>
            <person name="Ohm R."/>
            <person name="Pangilinan J."/>
            <person name="Park H.-J."/>
            <person name="Ramirez L."/>
            <person name="Alfaro M."/>
            <person name="Sun H."/>
            <person name="Tritt A."/>
            <person name="Yoshinaga Y."/>
            <person name="Zwiers L.-H."/>
            <person name="Turgeon B."/>
            <person name="Goodwin S."/>
            <person name="Spatafora J."/>
            <person name="Crous P."/>
            <person name="Grigoriev I."/>
        </authorList>
    </citation>
    <scope>NUCLEOTIDE SEQUENCE</scope>
    <source>
        <strain evidence="2">CBS 121739</strain>
    </source>
</reference>
<dbReference type="AlphaFoldDB" id="A0A6A6WDX1"/>
<dbReference type="Proteomes" id="UP000799437">
    <property type="component" value="Unassembled WGS sequence"/>
</dbReference>
<feature type="region of interest" description="Disordered" evidence="1">
    <location>
        <begin position="36"/>
        <end position="58"/>
    </location>
</feature>
<accession>A0A6A6WDX1</accession>
<keyword evidence="3" id="KW-1185">Reference proteome</keyword>